<dbReference type="Pfam" id="PF23036">
    <property type="entry name" value="TRAPPC10_1st"/>
    <property type="match status" value="1"/>
</dbReference>
<evidence type="ECO:0000256" key="3">
    <source>
        <dbReference type="ARBA" id="ARBA00023034"/>
    </source>
</evidence>
<evidence type="ECO:0000259" key="4">
    <source>
        <dbReference type="Pfam" id="PF12584"/>
    </source>
</evidence>
<dbReference type="Pfam" id="PF23285">
    <property type="entry name" value="DUF7078"/>
    <property type="match status" value="1"/>
</dbReference>
<dbReference type="InterPro" id="IPR056913">
    <property type="entry name" value="TRAPPC10/Trs130_N"/>
</dbReference>
<evidence type="ECO:0000259" key="7">
    <source>
        <dbReference type="Pfam" id="PF23274"/>
    </source>
</evidence>
<dbReference type="GO" id="GO:0034498">
    <property type="term" value="P:early endosome to Golgi transport"/>
    <property type="evidence" value="ECO:0007669"/>
    <property type="project" value="TreeGrafter"/>
</dbReference>
<gene>
    <name evidence="10" type="primary">TRS130</name>
    <name evidence="10" type="ORF">PICST_74895</name>
</gene>
<dbReference type="InterPro" id="IPR056916">
    <property type="entry name" value="NTS_TR130"/>
</dbReference>
<dbReference type="InterPro" id="IPR055506">
    <property type="entry name" value="DUF7078"/>
</dbReference>
<evidence type="ECO:0000259" key="5">
    <source>
        <dbReference type="Pfam" id="PF23036"/>
    </source>
</evidence>
<evidence type="ECO:0000259" key="9">
    <source>
        <dbReference type="Pfam" id="PF24967"/>
    </source>
</evidence>
<keyword evidence="11" id="KW-1185">Reference proteome</keyword>
<dbReference type="GO" id="GO:0005829">
    <property type="term" value="C:cytosol"/>
    <property type="evidence" value="ECO:0007669"/>
    <property type="project" value="GOC"/>
</dbReference>
<dbReference type="GeneID" id="4850890"/>
<evidence type="ECO:0000313" key="11">
    <source>
        <dbReference type="Proteomes" id="UP000002258"/>
    </source>
</evidence>
<keyword evidence="3" id="KW-0333">Golgi apparatus</keyword>
<dbReference type="Proteomes" id="UP000002258">
    <property type="component" value="Chromosome 1"/>
</dbReference>
<name>A3GF41_PICST</name>
<comment type="caution">
    <text evidence="10">The sequence shown here is derived from an EMBL/GenBank/DDBJ whole genome shotgun (WGS) entry which is preliminary data.</text>
</comment>
<dbReference type="Pfam" id="PF12584">
    <property type="entry name" value="TRAPPC10"/>
    <property type="match status" value="1"/>
</dbReference>
<dbReference type="GO" id="GO:0006891">
    <property type="term" value="P:intra-Golgi vesicle-mediated transport"/>
    <property type="evidence" value="ECO:0007669"/>
    <property type="project" value="TreeGrafter"/>
</dbReference>
<dbReference type="InterPro" id="IPR022233">
    <property type="entry name" value="TRAPPC10/Trs130_C"/>
</dbReference>
<comment type="subcellular location">
    <subcellularLocation>
        <location evidence="1">Golgi apparatus</location>
    </subcellularLocation>
</comment>
<dbReference type="EMBL" id="AAVQ01000001">
    <property type="protein sequence ID" value="EAZ63281.2"/>
    <property type="molecule type" value="Genomic_DNA"/>
</dbReference>
<evidence type="ECO:0000256" key="1">
    <source>
        <dbReference type="ARBA" id="ARBA00004555"/>
    </source>
</evidence>
<dbReference type="GO" id="GO:1990071">
    <property type="term" value="C:TRAPPII protein complex"/>
    <property type="evidence" value="ECO:0007669"/>
    <property type="project" value="InterPro"/>
</dbReference>
<dbReference type="InterPro" id="IPR055504">
    <property type="entry name" value="DUF7076"/>
</dbReference>
<dbReference type="HOGENOM" id="CLU_009596_0_0_1"/>
<dbReference type="eggNOG" id="KOG1931">
    <property type="taxonomic scope" value="Eukaryota"/>
</dbReference>
<dbReference type="OMA" id="YEIHANP"/>
<evidence type="ECO:0000256" key="2">
    <source>
        <dbReference type="ARBA" id="ARBA00022448"/>
    </source>
</evidence>
<dbReference type="FunCoup" id="A3GF41">
    <property type="interactions" value="79"/>
</dbReference>
<evidence type="ECO:0000313" key="10">
    <source>
        <dbReference type="EMBL" id="EAZ63281.2"/>
    </source>
</evidence>
<feature type="domain" description="TRAPPC10/Trs130 C-terminal" evidence="4">
    <location>
        <begin position="994"/>
        <end position="1118"/>
    </location>
</feature>
<feature type="non-terminal residue" evidence="10">
    <location>
        <position position="1145"/>
    </location>
</feature>
<dbReference type="Pfam" id="PF23273">
    <property type="entry name" value="DUF7076"/>
    <property type="match status" value="1"/>
</dbReference>
<proteinExistence type="predicted"/>
<dbReference type="InterPro" id="IPR055505">
    <property type="entry name" value="DUF7077"/>
</dbReference>
<dbReference type="Pfam" id="PF24967">
    <property type="entry name" value="NTS_TR130"/>
    <property type="match status" value="1"/>
</dbReference>
<dbReference type="RefSeq" id="XP_001387304.2">
    <property type="nucleotide sequence ID" value="XM_001387267.2"/>
</dbReference>
<accession>A3GF41</accession>
<dbReference type="AlphaFoldDB" id="A3GF41"/>
<reference evidence="10 11" key="1">
    <citation type="journal article" date="2007" name="Nat. Biotechnol.">
        <title>Genome sequence of the lignocellulose-bioconverting and xylose-fermenting yeast Pichia stipitis.</title>
        <authorList>
            <person name="Jeffries T.W."/>
            <person name="Grigoriev I.V."/>
            <person name="Grimwood J."/>
            <person name="Laplaza J.M."/>
            <person name="Aerts A."/>
            <person name="Salamov A."/>
            <person name="Schmutz J."/>
            <person name="Lindquist E."/>
            <person name="Dehal P."/>
            <person name="Shapiro H."/>
            <person name="Jin Y.S."/>
            <person name="Passoth V."/>
            <person name="Richardson P.M."/>
        </authorList>
    </citation>
    <scope>NUCLEOTIDE SEQUENCE [LARGE SCALE GENOMIC DNA]</scope>
    <source>
        <strain evidence="11">ATCC 58785 / CBS 6054 / NBRC 10063 / NRRL Y-11545</strain>
    </source>
</reference>
<organism evidence="10 11">
    <name type="scientific">Scheffersomyces stipitis (strain ATCC 58785 / CBS 6054 / NBRC 10063 / NRRL Y-11545)</name>
    <name type="common">Yeast</name>
    <name type="synonym">Pichia stipitis</name>
    <dbReference type="NCBI Taxonomy" id="322104"/>
    <lineage>
        <taxon>Eukaryota</taxon>
        <taxon>Fungi</taxon>
        <taxon>Dikarya</taxon>
        <taxon>Ascomycota</taxon>
        <taxon>Saccharomycotina</taxon>
        <taxon>Pichiomycetes</taxon>
        <taxon>Debaryomycetaceae</taxon>
        <taxon>Scheffersomyces</taxon>
    </lineage>
</organism>
<feature type="domain" description="Trs130 NTS" evidence="9">
    <location>
        <begin position="249"/>
        <end position="465"/>
    </location>
</feature>
<evidence type="ECO:0000259" key="8">
    <source>
        <dbReference type="Pfam" id="PF23285"/>
    </source>
</evidence>
<dbReference type="OrthoDB" id="10256906at2759"/>
<protein>
    <submittedName>
        <fullName evidence="10">Targeting complex (TRAPP) component involved in ER to Golgi membrane traffic</fullName>
    </submittedName>
</protein>
<dbReference type="PANTHER" id="PTHR13251">
    <property type="entry name" value="EPILEPSY HOLOPROSENCEPHALY CANDIDATE 1/TMEM1"/>
    <property type="match status" value="1"/>
</dbReference>
<keyword evidence="2" id="KW-0813">Transport</keyword>
<feature type="domain" description="DUF7076" evidence="6">
    <location>
        <begin position="505"/>
        <end position="623"/>
    </location>
</feature>
<evidence type="ECO:0000259" key="6">
    <source>
        <dbReference type="Pfam" id="PF23273"/>
    </source>
</evidence>
<dbReference type="InParanoid" id="A3GF41"/>
<dbReference type="KEGG" id="pic:PICST_74895"/>
<dbReference type="Pfam" id="PF23274">
    <property type="entry name" value="DUF7077"/>
    <property type="match status" value="1"/>
</dbReference>
<feature type="domain" description="DUF7078" evidence="8">
    <location>
        <begin position="872"/>
        <end position="959"/>
    </location>
</feature>
<dbReference type="STRING" id="322104.A3GF41"/>
<sequence length="1145" mass="131634">MFVKIDNVDVYRSQVRPLIREWLKNLVVNSHVEWMVVLYIPPTSKDKNSTIIKTSSFDKLKIDFGDEGKELPSVFAESATFSSGPRCFKLKPESDSSKQNPFVEFAVVLKDHMVASFDESYHRFSDSLAGYKDLTIDKFRTRLALADLLYDMRLFQDSLDVYKELDDDLNALYAIDSSIFDVHLRKLPKSLDKFKFDDWVDELQLSFHSNTKINLFGAKCLLFKNQSVLFQSLASHASTVSISAIYISNLYQKLNYFLNDLCNTFEGSSLDEFAYCIVDDFLNLPVAVRLIENKSSSTDDPTNAYQLHEILEFKGELKMFQRSKIVRIALSKGYRLDGPELVLQDISLDDCTEVKPATLTNLSYKPVLEALKSEEIFHNWFEAITEQIIQDMVFCGRSKTIDLLSIDLVLLNYQKGNYQESLNVLQDSYEFFILNGWNFMGGFLLEVYLDCIEKLNGSDHEHITMTNLRLLSTLIDNCKSRSQIGINNYRMIKTTESISKLYSNILASSLKLDTLLDYPLDNLFKVSIIPFFHADQSTTLDKYFLEFEFTNLFQIDFNFKTIEFQLVNNDLDELFFVGEDVQILKQVNQTFRLVTNTFKLGYFKPLRLTVKVNENLEFSKEYDCVDDPALDENTTVVHQAANSAQVMDSASILPSTIKSKQDYIYFYQDLSKLYLELSPSRTIQLGTNELTLAIHNGENDIENISVQLTAVTEGLHLELENSTFQFDRADTNEIKEISFPYRYHSDNKLLELEVTLQYISNGEKYSFWQRIEVDTTLTISVSVQDLFKNSFIYSKFQVGTSNPKLPIRVMDNKLSTANSHYSISHPCCGTPSLVAFGEQPASFFYKIIPDSGYSMVSTDTLELKIEYSNLIDECYHFLKLQILPELKELGLERYWFIFQNLVGKKVKFDLNNYGIKQFIKILNGVELGLLLKLLFLRHVEKKEEQDKLVQLMDSVLADKVYIQPEPFPIPRILHISVPVPILRYLQILEFHYDRQPQYIVGEPIPMRLKVETIQKWHESDSSPDNMNGDVSVLAESSPERVNGHVEVDGGVKEKFSMFIQNDDNWLVSGFKKYNFDSVKGHRESNAFEVDLVLIPLNVGKLILPKVIIKVAGSENEDDSSMDIEFKNGLESVLVVPQLESITFSF</sequence>
<feature type="domain" description="DUF7077" evidence="7">
    <location>
        <begin position="672"/>
        <end position="773"/>
    </location>
</feature>
<dbReference type="PANTHER" id="PTHR13251:SF3">
    <property type="entry name" value="TRAFFICKING PROTEIN PARTICLE COMPLEX SUBUNIT 10"/>
    <property type="match status" value="1"/>
</dbReference>
<dbReference type="InterPro" id="IPR045126">
    <property type="entry name" value="TRAPPC10/Trs130"/>
</dbReference>
<feature type="domain" description="TRAPPC10/Trs130 N-terminal" evidence="5">
    <location>
        <begin position="3"/>
        <end position="235"/>
    </location>
</feature>